<dbReference type="Proteomes" id="UP000824120">
    <property type="component" value="Chromosome 2"/>
</dbReference>
<evidence type="ECO:0000313" key="2">
    <source>
        <dbReference type="Proteomes" id="UP000824120"/>
    </source>
</evidence>
<accession>A0A9J6AGD7</accession>
<protein>
    <submittedName>
        <fullName evidence="1">Uncharacterized protein</fullName>
    </submittedName>
</protein>
<reference evidence="1 2" key="1">
    <citation type="submission" date="2020-09" db="EMBL/GenBank/DDBJ databases">
        <title>De no assembly of potato wild relative species, Solanum commersonii.</title>
        <authorList>
            <person name="Cho K."/>
        </authorList>
    </citation>
    <scope>NUCLEOTIDE SEQUENCE [LARGE SCALE GENOMIC DNA]</scope>
    <source>
        <strain evidence="1">LZ3.2</strain>
        <tissue evidence="1">Leaf</tissue>
    </source>
</reference>
<dbReference type="EMBL" id="JACXVP010000002">
    <property type="protein sequence ID" value="KAG5623154.1"/>
    <property type="molecule type" value="Genomic_DNA"/>
</dbReference>
<sequence length="131" mass="14738">MGLMSESCSGNYSVVIITRDPHKRKDIAEQIFELGNIRLASFCFDEIESVCTVESSGNEHTHPPFSSCCLSPSMDRFSYSLWNQCSLIVCTHLQRGNIICSKLCCRKILLISTISFNSPIHEFTAEVVRKV</sequence>
<gene>
    <name evidence="1" type="ORF">H5410_008372</name>
</gene>
<organism evidence="1 2">
    <name type="scientific">Solanum commersonii</name>
    <name type="common">Commerson's wild potato</name>
    <name type="synonym">Commerson's nightshade</name>
    <dbReference type="NCBI Taxonomy" id="4109"/>
    <lineage>
        <taxon>Eukaryota</taxon>
        <taxon>Viridiplantae</taxon>
        <taxon>Streptophyta</taxon>
        <taxon>Embryophyta</taxon>
        <taxon>Tracheophyta</taxon>
        <taxon>Spermatophyta</taxon>
        <taxon>Magnoliopsida</taxon>
        <taxon>eudicotyledons</taxon>
        <taxon>Gunneridae</taxon>
        <taxon>Pentapetalae</taxon>
        <taxon>asterids</taxon>
        <taxon>lamiids</taxon>
        <taxon>Solanales</taxon>
        <taxon>Solanaceae</taxon>
        <taxon>Solanoideae</taxon>
        <taxon>Solaneae</taxon>
        <taxon>Solanum</taxon>
    </lineage>
</organism>
<dbReference type="AlphaFoldDB" id="A0A9J6AGD7"/>
<name>A0A9J6AGD7_SOLCO</name>
<keyword evidence="2" id="KW-1185">Reference proteome</keyword>
<proteinExistence type="predicted"/>
<evidence type="ECO:0000313" key="1">
    <source>
        <dbReference type="EMBL" id="KAG5623154.1"/>
    </source>
</evidence>
<comment type="caution">
    <text evidence="1">The sequence shown here is derived from an EMBL/GenBank/DDBJ whole genome shotgun (WGS) entry which is preliminary data.</text>
</comment>